<organism evidence="1">
    <name type="scientific">marine sediment metagenome</name>
    <dbReference type="NCBI Taxonomy" id="412755"/>
    <lineage>
        <taxon>unclassified sequences</taxon>
        <taxon>metagenomes</taxon>
        <taxon>ecological metagenomes</taxon>
    </lineage>
</organism>
<evidence type="ECO:0000313" key="1">
    <source>
        <dbReference type="EMBL" id="KKK79899.1"/>
    </source>
</evidence>
<dbReference type="EMBL" id="LAZR01053821">
    <property type="protein sequence ID" value="KKK79899.1"/>
    <property type="molecule type" value="Genomic_DNA"/>
</dbReference>
<reference evidence="1" key="1">
    <citation type="journal article" date="2015" name="Nature">
        <title>Complex archaea that bridge the gap between prokaryotes and eukaryotes.</title>
        <authorList>
            <person name="Spang A."/>
            <person name="Saw J.H."/>
            <person name="Jorgensen S.L."/>
            <person name="Zaremba-Niedzwiedzka K."/>
            <person name="Martijn J."/>
            <person name="Lind A.E."/>
            <person name="van Eijk R."/>
            <person name="Schleper C."/>
            <person name="Guy L."/>
            <person name="Ettema T.J."/>
        </authorList>
    </citation>
    <scope>NUCLEOTIDE SEQUENCE</scope>
</reference>
<proteinExistence type="predicted"/>
<accession>A0A0F9AN82</accession>
<comment type="caution">
    <text evidence="1">The sequence shown here is derived from an EMBL/GenBank/DDBJ whole genome shotgun (WGS) entry which is preliminary data.</text>
</comment>
<name>A0A0F9AN82_9ZZZZ</name>
<dbReference type="AlphaFoldDB" id="A0A0F9AN82"/>
<sequence>MKFAIILMLIGTIGSIFMAIVGQRIRENIEEEKTTYQQLYDTCEDQFYNTRLELDRELALKAGDQMICGYSREKEMIGCTGMNYGMMFEFPITLFDTSFAEYSMRSYDLD</sequence>
<protein>
    <submittedName>
        <fullName evidence="1">Uncharacterized protein</fullName>
    </submittedName>
</protein>
<gene>
    <name evidence="1" type="ORF">LCGC14_2828850</name>
</gene>